<dbReference type="Pfam" id="PF18916">
    <property type="entry name" value="Lycopene_cyc"/>
    <property type="match status" value="1"/>
</dbReference>
<keyword evidence="7" id="KW-0413">Isomerase</keyword>
<feature type="transmembrane region" description="Helical" evidence="8">
    <location>
        <begin position="6"/>
        <end position="22"/>
    </location>
</feature>
<organism evidence="10">
    <name type="scientific">freshwater metagenome</name>
    <dbReference type="NCBI Taxonomy" id="449393"/>
    <lineage>
        <taxon>unclassified sequences</taxon>
        <taxon>metagenomes</taxon>
        <taxon>ecological metagenomes</taxon>
    </lineage>
</organism>
<feature type="transmembrane region" description="Helical" evidence="8">
    <location>
        <begin position="31"/>
        <end position="50"/>
    </location>
</feature>
<comment type="subcellular location">
    <subcellularLocation>
        <location evidence="1">Membrane</location>
        <topology evidence="1">Multi-pass membrane protein</topology>
    </subcellularLocation>
</comment>
<dbReference type="GO" id="GO:0016872">
    <property type="term" value="F:intramolecular lyase activity"/>
    <property type="evidence" value="ECO:0007669"/>
    <property type="project" value="InterPro"/>
</dbReference>
<evidence type="ECO:0000313" key="10">
    <source>
        <dbReference type="EMBL" id="CAB4699836.1"/>
    </source>
</evidence>
<evidence type="ECO:0000259" key="9">
    <source>
        <dbReference type="Pfam" id="PF18916"/>
    </source>
</evidence>
<dbReference type="InterPro" id="IPR017825">
    <property type="entry name" value="Lycopene_cyclase_dom"/>
</dbReference>
<evidence type="ECO:0000256" key="7">
    <source>
        <dbReference type="ARBA" id="ARBA00023235"/>
    </source>
</evidence>
<dbReference type="GO" id="GO:0016117">
    <property type="term" value="P:carotenoid biosynthetic process"/>
    <property type="evidence" value="ECO:0007669"/>
    <property type="project" value="UniProtKB-KW"/>
</dbReference>
<evidence type="ECO:0000256" key="1">
    <source>
        <dbReference type="ARBA" id="ARBA00004141"/>
    </source>
</evidence>
<evidence type="ECO:0000256" key="4">
    <source>
        <dbReference type="ARBA" id="ARBA00022746"/>
    </source>
</evidence>
<feature type="domain" description="Lycopene cyclase" evidence="9">
    <location>
        <begin position="2"/>
        <end position="91"/>
    </location>
</feature>
<gene>
    <name evidence="10" type="ORF">UFOPK2598_00534</name>
</gene>
<keyword evidence="4" id="KW-0125">Carotenoid biosynthesis</keyword>
<sequence>MIYTDIALGGVIAAVFFDLYAVKTALLTKSVFWTSYAIILPFQLLTNWWLTSRNIVMYNPDAIIGRRLCGAPVEDLLFGFALVLAVMSLWVYWGRKGFGAKD</sequence>
<evidence type="ECO:0000256" key="3">
    <source>
        <dbReference type="ARBA" id="ARBA00022692"/>
    </source>
</evidence>
<dbReference type="GO" id="GO:0045436">
    <property type="term" value="F:lycopene beta cyclase activity"/>
    <property type="evidence" value="ECO:0007669"/>
    <property type="project" value="UniProtKB-ARBA"/>
</dbReference>
<name>A0A6J6PMW2_9ZZZZ</name>
<protein>
    <submittedName>
        <fullName evidence="10">Unannotated protein</fullName>
    </submittedName>
</protein>
<evidence type="ECO:0000256" key="2">
    <source>
        <dbReference type="ARBA" id="ARBA00004829"/>
    </source>
</evidence>
<dbReference type="GO" id="GO:0016120">
    <property type="term" value="P:carotene biosynthetic process"/>
    <property type="evidence" value="ECO:0007669"/>
    <property type="project" value="UniProtKB-ARBA"/>
</dbReference>
<dbReference type="AlphaFoldDB" id="A0A6J6PMW2"/>
<reference evidence="10" key="1">
    <citation type="submission" date="2020-05" db="EMBL/GenBank/DDBJ databases">
        <authorList>
            <person name="Chiriac C."/>
            <person name="Salcher M."/>
            <person name="Ghai R."/>
            <person name="Kavagutti S V."/>
        </authorList>
    </citation>
    <scope>NUCLEOTIDE SEQUENCE</scope>
</reference>
<evidence type="ECO:0000256" key="6">
    <source>
        <dbReference type="ARBA" id="ARBA00023136"/>
    </source>
</evidence>
<comment type="pathway">
    <text evidence="2">Carotenoid biosynthesis.</text>
</comment>
<evidence type="ECO:0000256" key="8">
    <source>
        <dbReference type="SAM" id="Phobius"/>
    </source>
</evidence>
<keyword evidence="3 8" id="KW-0812">Transmembrane</keyword>
<dbReference type="EMBL" id="CAEZXV010000038">
    <property type="protein sequence ID" value="CAB4699836.1"/>
    <property type="molecule type" value="Genomic_DNA"/>
</dbReference>
<proteinExistence type="predicted"/>
<dbReference type="GO" id="GO:0016020">
    <property type="term" value="C:membrane"/>
    <property type="evidence" value="ECO:0007669"/>
    <property type="project" value="UniProtKB-SubCell"/>
</dbReference>
<accession>A0A6J6PMW2</accession>
<keyword evidence="6 8" id="KW-0472">Membrane</keyword>
<evidence type="ECO:0000256" key="5">
    <source>
        <dbReference type="ARBA" id="ARBA00022989"/>
    </source>
</evidence>
<keyword evidence="5 8" id="KW-1133">Transmembrane helix</keyword>
<feature type="transmembrane region" description="Helical" evidence="8">
    <location>
        <begin position="76"/>
        <end position="93"/>
    </location>
</feature>
<dbReference type="NCBIfam" id="TIGR03462">
    <property type="entry name" value="CarR_dom_SF"/>
    <property type="match status" value="1"/>
</dbReference>